<reference evidence="4 7" key="1">
    <citation type="journal article" date="2014" name="Curr. Biol.">
        <title>The genome of the clonal raider ant Cerapachys biroi.</title>
        <authorList>
            <person name="Oxley P.R."/>
            <person name="Ji L."/>
            <person name="Fetter-Pruneda I."/>
            <person name="McKenzie S.K."/>
            <person name="Li C."/>
            <person name="Hu H."/>
            <person name="Zhang G."/>
            <person name="Kronauer D.J."/>
        </authorList>
    </citation>
    <scope>NUCLEOTIDE SEQUENCE [LARGE SCALE GENOMIC DNA]</scope>
</reference>
<accession>A0A026W6W5</accession>
<organism evidence="4 7">
    <name type="scientific">Ooceraea biroi</name>
    <name type="common">Clonal raider ant</name>
    <name type="synonym">Cerapachys biroi</name>
    <dbReference type="NCBI Taxonomy" id="2015173"/>
    <lineage>
        <taxon>Eukaryota</taxon>
        <taxon>Metazoa</taxon>
        <taxon>Ecdysozoa</taxon>
        <taxon>Arthropoda</taxon>
        <taxon>Hexapoda</taxon>
        <taxon>Insecta</taxon>
        <taxon>Pterygota</taxon>
        <taxon>Neoptera</taxon>
        <taxon>Endopterygota</taxon>
        <taxon>Hymenoptera</taxon>
        <taxon>Apocrita</taxon>
        <taxon>Aculeata</taxon>
        <taxon>Formicoidea</taxon>
        <taxon>Formicidae</taxon>
        <taxon>Dorylinae</taxon>
        <taxon>Ooceraea</taxon>
    </lineage>
</organism>
<evidence type="ECO:0000259" key="3">
    <source>
        <dbReference type="Pfam" id="PF03435"/>
    </source>
</evidence>
<keyword evidence="2" id="KW-0472">Membrane</keyword>
<dbReference type="STRING" id="2015173.A0A026W6W5"/>
<feature type="domain" description="Saccharopine dehydrogenase NADP binding" evidence="3">
    <location>
        <begin position="8"/>
        <end position="137"/>
    </location>
</feature>
<evidence type="ECO:0000256" key="1">
    <source>
        <dbReference type="ARBA" id="ARBA00038048"/>
    </source>
</evidence>
<dbReference type="InterPro" id="IPR036291">
    <property type="entry name" value="NAD(P)-bd_dom_sf"/>
</dbReference>
<proteinExistence type="inferred from homology"/>
<dbReference type="GO" id="GO:0009247">
    <property type="term" value="P:glycolipid biosynthetic process"/>
    <property type="evidence" value="ECO:0007669"/>
    <property type="project" value="TreeGrafter"/>
</dbReference>
<evidence type="ECO:0000313" key="7">
    <source>
        <dbReference type="Proteomes" id="UP000053097"/>
    </source>
</evidence>
<dbReference type="OMA" id="KRPVQMH"/>
<feature type="transmembrane region" description="Helical" evidence="2">
    <location>
        <begin position="267"/>
        <end position="289"/>
    </location>
</feature>
<dbReference type="InterPro" id="IPR005097">
    <property type="entry name" value="Sacchrp_dh_NADP-bd"/>
</dbReference>
<reference evidence="5 8" key="2">
    <citation type="journal article" date="2018" name="Genome Res.">
        <title>The genomic architecture and molecular evolution of ant odorant receptors.</title>
        <authorList>
            <person name="McKenzie S.K."/>
            <person name="Kronauer D.J.C."/>
        </authorList>
    </citation>
    <scope>NUCLEOTIDE SEQUENCE [LARGE SCALE GENOMIC DNA]</scope>
    <source>
        <strain evidence="5">Clonal line C1</strain>
    </source>
</reference>
<dbReference type="EMBL" id="KK107372">
    <property type="protein sequence ID" value="EZA51718.1"/>
    <property type="molecule type" value="Genomic_DNA"/>
</dbReference>
<dbReference type="EMBL" id="QOIP01000004">
    <property type="protein sequence ID" value="RLU23201.1"/>
    <property type="molecule type" value="Genomic_DNA"/>
</dbReference>
<dbReference type="AlphaFoldDB" id="A0A026W6W5"/>
<evidence type="ECO:0000256" key="2">
    <source>
        <dbReference type="SAM" id="Phobius"/>
    </source>
</evidence>
<reference evidence="5" key="3">
    <citation type="submission" date="2018-07" db="EMBL/GenBank/DDBJ databases">
        <authorList>
            <person name="Mckenzie S.K."/>
            <person name="Kronauer D.J.C."/>
        </authorList>
    </citation>
    <scope>NUCLEOTIDE SEQUENCE</scope>
    <source>
        <strain evidence="5">Clonal line C1</strain>
    </source>
</reference>
<comment type="similarity">
    <text evidence="1">Belongs to the saccharopine dehydrogenase family.</text>
</comment>
<protein>
    <submittedName>
        <fullName evidence="4">Putative saccharopine dehydrogenase</fullName>
    </submittedName>
</protein>
<gene>
    <name evidence="5" type="ORF">DMN91_003404</name>
    <name evidence="6" type="ORF">DMN91_003609</name>
    <name evidence="4" type="ORF">X777_09474</name>
</gene>
<dbReference type="Proteomes" id="UP000279307">
    <property type="component" value="Chromosome 4"/>
</dbReference>
<evidence type="ECO:0000313" key="8">
    <source>
        <dbReference type="Proteomes" id="UP000279307"/>
    </source>
</evidence>
<dbReference type="PANTHER" id="PTHR12286:SF5">
    <property type="entry name" value="SACCHAROPINE DEHYDROGENASE-LIKE OXIDOREDUCTASE"/>
    <property type="match status" value="1"/>
</dbReference>
<name>A0A026W6W5_OOCBI</name>
<dbReference type="EMBL" id="QOIP01000004">
    <property type="protein sequence ID" value="RLU23405.1"/>
    <property type="molecule type" value="Genomic_DNA"/>
</dbReference>
<evidence type="ECO:0000313" key="6">
    <source>
        <dbReference type="EMBL" id="RLU23405.1"/>
    </source>
</evidence>
<dbReference type="OrthoDB" id="10268090at2759"/>
<dbReference type="FunFam" id="3.40.50.720:FF:000178">
    <property type="entry name" value="Saccharopine dehydrogenase-like oxidoreductase"/>
    <property type="match status" value="1"/>
</dbReference>
<evidence type="ECO:0000313" key="4">
    <source>
        <dbReference type="EMBL" id="EZA51718.1"/>
    </source>
</evidence>
<keyword evidence="7" id="KW-1185">Reference proteome</keyword>
<dbReference type="GO" id="GO:0005739">
    <property type="term" value="C:mitochondrion"/>
    <property type="evidence" value="ECO:0007669"/>
    <property type="project" value="TreeGrafter"/>
</dbReference>
<dbReference type="GO" id="GO:0005886">
    <property type="term" value="C:plasma membrane"/>
    <property type="evidence" value="ECO:0007669"/>
    <property type="project" value="TreeGrafter"/>
</dbReference>
<evidence type="ECO:0000313" key="5">
    <source>
        <dbReference type="EMBL" id="RLU23201.1"/>
    </source>
</evidence>
<keyword evidence="2" id="KW-0812">Transmembrane</keyword>
<dbReference type="SUPFAM" id="SSF51735">
    <property type="entry name" value="NAD(P)-binding Rossmann-fold domains"/>
    <property type="match status" value="1"/>
</dbReference>
<dbReference type="PANTHER" id="PTHR12286">
    <property type="entry name" value="SACCHAROPINE DEHYDROGENASE-LIKE OXIDOREDUCTASE"/>
    <property type="match status" value="1"/>
</dbReference>
<dbReference type="Proteomes" id="UP000053097">
    <property type="component" value="Unassembled WGS sequence"/>
</dbReference>
<sequence>MANDRLDIIVFGATGYTGKFAVQKTAYFCKQENMTFGVAGRRKEALEAVIKEFAPDSENVPIILADVKDEESIKKMTEQAKVIVNCCGPYRFYGEPLVKACIATGTHHVDVSGEPQYMEKMQLQYNKAAQEAGVYVVSACGFDSIPTDLGIIFTQEKFGGQINSIETYIVLQQAAGVRGPCLNYGTWESAVYGLAHANELRELRTKLYPNRLPDLKPKLKSQGMVHRSDISPGWSMLFLGSDRSVALRSQRFLYEKYKERPVQVQTYITVESFFALLTVSIVGAVFSLLSRTSCGRNLLLRYPRLFSCGFVSRDGPDAKTLDQMHFSVTLKALGWTEKLAEPTDNHTDPPNKTVITKVSGDSPAYGMTSTALVLTAVTILKEKDKMPDNGGVLPPGAAFGKTSLIEKLNKHGVKFEVISSTEK</sequence>
<dbReference type="GO" id="GO:0005811">
    <property type="term" value="C:lipid droplet"/>
    <property type="evidence" value="ECO:0007669"/>
    <property type="project" value="TreeGrafter"/>
</dbReference>
<keyword evidence="2" id="KW-1133">Transmembrane helix</keyword>
<dbReference type="Pfam" id="PF03435">
    <property type="entry name" value="Sacchrp_dh_NADP"/>
    <property type="match status" value="1"/>
</dbReference>
<dbReference type="Gene3D" id="3.40.50.720">
    <property type="entry name" value="NAD(P)-binding Rossmann-like Domain"/>
    <property type="match status" value="1"/>
</dbReference>
<dbReference type="InterPro" id="IPR051276">
    <property type="entry name" value="Saccharopine_DH-like_oxidrdct"/>
</dbReference>